<feature type="compositionally biased region" description="Polar residues" evidence="1">
    <location>
        <begin position="195"/>
        <end position="212"/>
    </location>
</feature>
<feature type="compositionally biased region" description="Basic and acidic residues" evidence="1">
    <location>
        <begin position="1"/>
        <end position="21"/>
    </location>
</feature>
<reference evidence="2" key="1">
    <citation type="submission" date="2023-07" db="EMBL/GenBank/DDBJ databases">
        <title>Chromosome-level Genome Assembly of Striped Snakehead (Channa striata).</title>
        <authorList>
            <person name="Liu H."/>
        </authorList>
    </citation>
    <scope>NUCLEOTIDE SEQUENCE</scope>
    <source>
        <strain evidence="2">Gz</strain>
        <tissue evidence="2">Muscle</tissue>
    </source>
</reference>
<dbReference type="EMBL" id="JAUPFM010000002">
    <property type="protein sequence ID" value="KAK2859294.1"/>
    <property type="molecule type" value="Genomic_DNA"/>
</dbReference>
<protein>
    <submittedName>
        <fullName evidence="2">Uncharacterized protein</fullName>
    </submittedName>
</protein>
<comment type="caution">
    <text evidence="2">The sequence shown here is derived from an EMBL/GenBank/DDBJ whole genome shotgun (WGS) entry which is preliminary data.</text>
</comment>
<evidence type="ECO:0000256" key="1">
    <source>
        <dbReference type="SAM" id="MobiDB-lite"/>
    </source>
</evidence>
<feature type="region of interest" description="Disordered" evidence="1">
    <location>
        <begin position="170"/>
        <end position="212"/>
    </location>
</feature>
<gene>
    <name evidence="2" type="ORF">Q5P01_003914</name>
</gene>
<feature type="region of interest" description="Disordered" evidence="1">
    <location>
        <begin position="123"/>
        <end position="142"/>
    </location>
</feature>
<accession>A0AA88NGS2</accession>
<keyword evidence="3" id="KW-1185">Reference proteome</keyword>
<evidence type="ECO:0000313" key="2">
    <source>
        <dbReference type="EMBL" id="KAK2859294.1"/>
    </source>
</evidence>
<proteinExistence type="predicted"/>
<evidence type="ECO:0000313" key="3">
    <source>
        <dbReference type="Proteomes" id="UP001187415"/>
    </source>
</evidence>
<dbReference type="Proteomes" id="UP001187415">
    <property type="component" value="Unassembled WGS sequence"/>
</dbReference>
<dbReference type="AlphaFoldDB" id="A0AA88NGS2"/>
<name>A0AA88NGS2_CHASR</name>
<organism evidence="2 3">
    <name type="scientific">Channa striata</name>
    <name type="common">Snakehead murrel</name>
    <name type="synonym">Ophicephalus striatus</name>
    <dbReference type="NCBI Taxonomy" id="64152"/>
    <lineage>
        <taxon>Eukaryota</taxon>
        <taxon>Metazoa</taxon>
        <taxon>Chordata</taxon>
        <taxon>Craniata</taxon>
        <taxon>Vertebrata</taxon>
        <taxon>Euteleostomi</taxon>
        <taxon>Actinopterygii</taxon>
        <taxon>Neopterygii</taxon>
        <taxon>Teleostei</taxon>
        <taxon>Neoteleostei</taxon>
        <taxon>Acanthomorphata</taxon>
        <taxon>Anabantaria</taxon>
        <taxon>Anabantiformes</taxon>
        <taxon>Channoidei</taxon>
        <taxon>Channidae</taxon>
        <taxon>Channa</taxon>
    </lineage>
</organism>
<sequence length="212" mass="23942">MEETKQINQDHPKTSKGRQADNMDETVSSLVSEIVQQSASDLNELMQLIKNWDAEERAASQTVDSAAGCSTQQNIEEYLTWFFDQRRKFAEDHWDENNKLTTKSPDRLDEVIFVTEAESSASLSTISDNNRNSNASSPCSTSAISEVTKAELPARTTMFKRMKTTWRKRFGRKNNEVGSLSESQEDEDNKDRSLSLKSDQISTSSKVEAITQ</sequence>
<feature type="region of interest" description="Disordered" evidence="1">
    <location>
        <begin position="1"/>
        <end position="28"/>
    </location>
</feature>